<protein>
    <submittedName>
        <fullName evidence="1">Motility quorum-sensing regulator, toxin of MqsA</fullName>
    </submittedName>
</protein>
<dbReference type="AlphaFoldDB" id="A0A6S6T5V9"/>
<reference evidence="1" key="1">
    <citation type="submission" date="2020-01" db="EMBL/GenBank/DDBJ databases">
        <authorList>
            <person name="Meier V. D."/>
            <person name="Meier V D."/>
        </authorList>
    </citation>
    <scope>NUCLEOTIDE SEQUENCE</scope>
    <source>
        <strain evidence="1">HLG_WM_MAG_10</strain>
    </source>
</reference>
<gene>
    <name evidence="1" type="ORF">HELGO_WM38288</name>
</gene>
<organism evidence="1">
    <name type="scientific">uncultured Aureispira sp</name>
    <dbReference type="NCBI Taxonomy" id="1331704"/>
    <lineage>
        <taxon>Bacteria</taxon>
        <taxon>Pseudomonadati</taxon>
        <taxon>Bacteroidota</taxon>
        <taxon>Saprospiria</taxon>
        <taxon>Saprospirales</taxon>
        <taxon>Saprospiraceae</taxon>
        <taxon>Aureispira</taxon>
        <taxon>environmental samples</taxon>
    </lineage>
</organism>
<dbReference type="EMBL" id="CACVAQ010000180">
    <property type="protein sequence ID" value="CAA6811925.1"/>
    <property type="molecule type" value="Genomic_DNA"/>
</dbReference>
<sequence>MTTKTDVEFFLNDFHTKMKVFDIFFENRTKNFNTLKDLEISPSERISVIEKLKVIDYSEGPRKDNMADGPDMWIFGRVVEEEEIYIKITLGDFSSPVICISFHIAEHPMEYPFQ</sequence>
<accession>A0A6S6T5V9</accession>
<evidence type="ECO:0000313" key="1">
    <source>
        <dbReference type="EMBL" id="CAA6811925.1"/>
    </source>
</evidence>
<name>A0A6S6T5V9_9BACT</name>
<proteinExistence type="predicted"/>